<name>A0A2W1L0Y3_9BACL</name>
<accession>A0A2W1L0Y3</accession>
<protein>
    <recommendedName>
        <fullName evidence="4">DUF4878 domain-containing protein</fullName>
    </recommendedName>
</protein>
<organism evidence="2 3">
    <name type="scientific">Paenibacillus sambharensis</name>
    <dbReference type="NCBI Taxonomy" id="1803190"/>
    <lineage>
        <taxon>Bacteria</taxon>
        <taxon>Bacillati</taxon>
        <taxon>Bacillota</taxon>
        <taxon>Bacilli</taxon>
        <taxon>Bacillales</taxon>
        <taxon>Paenibacillaceae</taxon>
        <taxon>Paenibacillus</taxon>
    </lineage>
</organism>
<dbReference type="AlphaFoldDB" id="A0A2W1L0Y3"/>
<comment type="caution">
    <text evidence="2">The sequence shown here is derived from an EMBL/GenBank/DDBJ whole genome shotgun (WGS) entry which is preliminary data.</text>
</comment>
<keyword evidence="1" id="KW-0732">Signal</keyword>
<dbReference type="EMBL" id="QKRB01000060">
    <property type="protein sequence ID" value="PZD93026.1"/>
    <property type="molecule type" value="Genomic_DNA"/>
</dbReference>
<proteinExistence type="predicted"/>
<evidence type="ECO:0008006" key="4">
    <source>
        <dbReference type="Google" id="ProtNLM"/>
    </source>
</evidence>
<sequence>MRRSMLNKVMTWCLTALALLLLAACTQSSNLNIPEANSFFEKISENYGDIANGQIQQFDNVYITVHYTLSSDDFSVQEREEVFEQTRNFFESENIKEQIVNKIGSEYDKSMLNEGFTIRFQKPQSKTYWVYFQDSGEWTLTEYKPE</sequence>
<feature type="signal peptide" evidence="1">
    <location>
        <begin position="1"/>
        <end position="23"/>
    </location>
</feature>
<keyword evidence="3" id="KW-1185">Reference proteome</keyword>
<evidence type="ECO:0000313" key="2">
    <source>
        <dbReference type="EMBL" id="PZD93026.1"/>
    </source>
</evidence>
<dbReference type="PROSITE" id="PS51257">
    <property type="entry name" value="PROKAR_LIPOPROTEIN"/>
    <property type="match status" value="1"/>
</dbReference>
<reference evidence="2 3" key="1">
    <citation type="submission" date="2018-06" db="EMBL/GenBank/DDBJ databases">
        <title>Paenibacillus imtechensis sp. nov.</title>
        <authorList>
            <person name="Pinnaka A.K."/>
            <person name="Singh H."/>
            <person name="Kaur M."/>
        </authorList>
    </citation>
    <scope>NUCLEOTIDE SEQUENCE [LARGE SCALE GENOMIC DNA]</scope>
    <source>
        <strain evidence="2 3">SMB1</strain>
    </source>
</reference>
<evidence type="ECO:0000313" key="3">
    <source>
        <dbReference type="Proteomes" id="UP000249522"/>
    </source>
</evidence>
<evidence type="ECO:0000256" key="1">
    <source>
        <dbReference type="SAM" id="SignalP"/>
    </source>
</evidence>
<dbReference type="Proteomes" id="UP000249522">
    <property type="component" value="Unassembled WGS sequence"/>
</dbReference>
<feature type="chain" id="PRO_5039091163" description="DUF4878 domain-containing protein" evidence="1">
    <location>
        <begin position="24"/>
        <end position="146"/>
    </location>
</feature>
<gene>
    <name evidence="2" type="ORF">DNH61_24890</name>
</gene>